<protein>
    <submittedName>
        <fullName evidence="1">Uncharacterized protein</fullName>
    </submittedName>
</protein>
<accession>E9NIC8</accession>
<keyword evidence="2" id="KW-1185">Reference proteome</keyword>
<sequence length="63" mass="7148">MGIIMNNILLIAINMNILKNKHKSKLCLKINQCIPDEINCESCPFLSMSANTEFKKSYGDEND</sequence>
<dbReference type="GeneID" id="14006782"/>
<dbReference type="Proteomes" id="UP000007263">
    <property type="component" value="Segment"/>
</dbReference>
<gene>
    <name evidence="1" type="ORF">EcP1_gp03</name>
</gene>
<dbReference type="EMBL" id="HQ641380">
    <property type="protein sequence ID" value="ADU79154.1"/>
    <property type="molecule type" value="Genomic_DNA"/>
</dbReference>
<evidence type="ECO:0000313" key="2">
    <source>
        <dbReference type="Proteomes" id="UP000007263"/>
    </source>
</evidence>
<organism evidence="1 2">
    <name type="scientific">Enterobacter phage EcP1</name>
    <dbReference type="NCBI Taxonomy" id="942016"/>
    <lineage>
        <taxon>Viruses</taxon>
        <taxon>Duplodnaviria</taxon>
        <taxon>Heunggongvirae</taxon>
        <taxon>Uroviricota</taxon>
        <taxon>Caudoviricetes</taxon>
        <taxon>Schitoviridae</taxon>
        <taxon>Eceepunavirus</taxon>
        <taxon>Eceepunavirus EcP1</taxon>
    </lineage>
</organism>
<dbReference type="KEGG" id="vg:14006782"/>
<proteinExistence type="predicted"/>
<dbReference type="RefSeq" id="YP_007003126.1">
    <property type="nucleotide sequence ID" value="NC_019485.1"/>
</dbReference>
<reference evidence="1 2" key="1">
    <citation type="submission" date="2010-11" db="EMBL/GenBank/DDBJ databases">
        <title>Complete nucleotide sequence of the bacteriophage EcP1, a new member of the N4-like viruses.</title>
        <authorList>
            <person name="Zhu J."/>
            <person name="Rao X."/>
            <person name="Tan Y."/>
            <person name="Hu Z."/>
            <person name="Xiong K."/>
            <person name="Chen Z."/>
            <person name="Li S."/>
            <person name="Yang J."/>
            <person name="Jin X."/>
            <person name="Chen Y."/>
            <person name="Hu F."/>
        </authorList>
    </citation>
    <scope>NUCLEOTIDE SEQUENCE [LARGE SCALE GENOMIC DNA]</scope>
</reference>
<evidence type="ECO:0000313" key="1">
    <source>
        <dbReference type="EMBL" id="ADU79154.1"/>
    </source>
</evidence>
<name>E9NIC8_9CAUD</name>